<sequence length="525" mass="55821">MARQFAATAVVALVALLALTAVDARKSGRHLLQAQGSQPGECPGYDASKCAAVLRDCFTYTCTPGTGGNVTITVAANYSAKATNPVCKNSGTYSWAACVDPDTNVYRSPCGSLTSCTGQGSSGQNDYCNEFATASWNVRISDGSVGIQIHDGQFSFGYDKCTATSNTALANPTRCYAGTNCDTMQELEGIPGSCNLPCTALDCFVESTNSTKFEKDANTADTFLTLYNCPNVKTDPTRAYQAYDERPLVRAVRTFPCYETNDGGCLHNFLATGVSAGAGANATAITCYNSSSLQFVDKYIYIEAIPTATDNFACLNCSWFRVYSIAGSPAPKCRCSEDTAWAFPLKSTLNALTAAQKQMTDNIPLGAPYPSNSVFWYPRKENGNAWGGFFRFAVPTSGGTAGRVSTTTTYSFDLCAGCAFNSIDKGFIMGRVNFTFTSVNGSTSSMVFWTPSVGASTTSGALQVYQSYAPVPVFAPGQFAAFDTYTTPATPFGYGATWAVTSPRPSAFAFSSAHLPMHPRSLLRV</sequence>
<feature type="signal peptide" evidence="1">
    <location>
        <begin position="1"/>
        <end position="24"/>
    </location>
</feature>
<feature type="chain" id="PRO_5032853847" evidence="1">
    <location>
        <begin position="25"/>
        <end position="525"/>
    </location>
</feature>
<reference evidence="2" key="1">
    <citation type="journal article" date="2020" name="bioRxiv">
        <title>Comparative genomics of Chlamydomonas.</title>
        <authorList>
            <person name="Craig R.J."/>
            <person name="Hasan A.R."/>
            <person name="Ness R.W."/>
            <person name="Keightley P.D."/>
        </authorList>
    </citation>
    <scope>NUCLEOTIDE SEQUENCE</scope>
    <source>
        <strain evidence="2">CCAP 11/173</strain>
    </source>
</reference>
<keyword evidence="3" id="KW-1185">Reference proteome</keyword>
<dbReference type="AlphaFoldDB" id="A0A835WW98"/>
<protein>
    <submittedName>
        <fullName evidence="2">Uncharacterized protein</fullName>
    </submittedName>
</protein>
<proteinExistence type="predicted"/>
<organism evidence="2 3">
    <name type="scientific">Chlamydomonas schloesseri</name>
    <dbReference type="NCBI Taxonomy" id="2026947"/>
    <lineage>
        <taxon>Eukaryota</taxon>
        <taxon>Viridiplantae</taxon>
        <taxon>Chlorophyta</taxon>
        <taxon>core chlorophytes</taxon>
        <taxon>Chlorophyceae</taxon>
        <taxon>CS clade</taxon>
        <taxon>Chlamydomonadales</taxon>
        <taxon>Chlamydomonadaceae</taxon>
        <taxon>Chlamydomonas</taxon>
    </lineage>
</organism>
<comment type="caution">
    <text evidence="2">The sequence shown here is derived from an EMBL/GenBank/DDBJ whole genome shotgun (WGS) entry which is preliminary data.</text>
</comment>
<evidence type="ECO:0000313" key="3">
    <source>
        <dbReference type="Proteomes" id="UP000613740"/>
    </source>
</evidence>
<dbReference type="EMBL" id="JAEHOD010000003">
    <property type="protein sequence ID" value="KAG2453811.1"/>
    <property type="molecule type" value="Genomic_DNA"/>
</dbReference>
<name>A0A835WW98_9CHLO</name>
<dbReference type="Proteomes" id="UP000613740">
    <property type="component" value="Unassembled WGS sequence"/>
</dbReference>
<dbReference type="OrthoDB" id="543833at2759"/>
<evidence type="ECO:0000256" key="1">
    <source>
        <dbReference type="SAM" id="SignalP"/>
    </source>
</evidence>
<keyword evidence="1" id="KW-0732">Signal</keyword>
<accession>A0A835WW98</accession>
<evidence type="ECO:0000313" key="2">
    <source>
        <dbReference type="EMBL" id="KAG2453811.1"/>
    </source>
</evidence>
<gene>
    <name evidence="2" type="ORF">HYH02_002018</name>
</gene>